<feature type="region of interest" description="Disordered" evidence="1">
    <location>
        <begin position="870"/>
        <end position="907"/>
    </location>
</feature>
<dbReference type="AlphaFoldDB" id="A0A1M6WMV1"/>
<feature type="compositionally biased region" description="Basic residues" evidence="1">
    <location>
        <begin position="871"/>
        <end position="881"/>
    </location>
</feature>
<evidence type="ECO:0000256" key="1">
    <source>
        <dbReference type="SAM" id="MobiDB-lite"/>
    </source>
</evidence>
<feature type="compositionally biased region" description="Polar residues" evidence="1">
    <location>
        <begin position="683"/>
        <end position="698"/>
    </location>
</feature>
<feature type="region of interest" description="Disordered" evidence="1">
    <location>
        <begin position="290"/>
        <end position="316"/>
    </location>
</feature>
<feature type="region of interest" description="Disordered" evidence="1">
    <location>
        <begin position="334"/>
        <end position="388"/>
    </location>
</feature>
<dbReference type="OrthoDB" id="3569022at2"/>
<protein>
    <submittedName>
        <fullName evidence="2">Uncharacterized protein</fullName>
    </submittedName>
</protein>
<feature type="compositionally biased region" description="Basic and acidic residues" evidence="1">
    <location>
        <begin position="739"/>
        <end position="748"/>
    </location>
</feature>
<dbReference type="RefSeq" id="WP_073458482.1">
    <property type="nucleotide sequence ID" value="NZ_FRAP01000015.1"/>
</dbReference>
<dbReference type="EMBL" id="FRAP01000015">
    <property type="protein sequence ID" value="SHK94956.1"/>
    <property type="molecule type" value="Genomic_DNA"/>
</dbReference>
<reference evidence="2 3" key="1">
    <citation type="submission" date="2016-11" db="EMBL/GenBank/DDBJ databases">
        <authorList>
            <person name="Jaros S."/>
            <person name="Januszkiewicz K."/>
            <person name="Wedrychowicz H."/>
        </authorList>
    </citation>
    <scope>NUCLEOTIDE SEQUENCE [LARGE SCALE GENOMIC DNA]</scope>
    <source>
        <strain evidence="2 3">DSM 43832</strain>
    </source>
</reference>
<feature type="compositionally biased region" description="Basic and acidic residues" evidence="1">
    <location>
        <begin position="342"/>
        <end position="351"/>
    </location>
</feature>
<keyword evidence="3" id="KW-1185">Reference proteome</keyword>
<proteinExistence type="predicted"/>
<dbReference type="Proteomes" id="UP000184363">
    <property type="component" value="Unassembled WGS sequence"/>
</dbReference>
<evidence type="ECO:0000313" key="2">
    <source>
        <dbReference type="EMBL" id="SHK94956.1"/>
    </source>
</evidence>
<accession>A0A1M6WMV1</accession>
<sequence length="958" mass="101157">MGVDLLVAAEALLPTRPDLAASIAEQALEAAAAASDPESWSAAAGLALAARRRVGDARRTAVEVLTAARERWDPAVLAAPAAHRLRVELALLAAGAGAVEAVRVLVAPVLADDADPKLRPAAQIAIARSATDPVESTEALRLAQKACADDPAGRAARAEVLLVGAAIARHDGAPGTAVELAEEGLRLLDGDTAPDEDLRLSLMAESIAALLDADDTPRARERATAALSALEATKGPRRQRALLQLTVASALAGVRGMDGTLEALAAAAQEAAESDAPELEAVCRSALGSIHDKSGRSDTARAEFRSGADAQHRDQEQERRFVAALDELLAREKAAGWATSDPPRRSVEAPRHSVAPDVAAERSTEDRAIETPQESTEDNAEPTAEKIPDMIPDEQAAEVDGIAWLASSPWHSAGAWPGTHRQTTPRAADGRHSAGKAANRPAQNGVARNGVSRTNGHDHVVSRRARHAKPDPSQVRAGATTPEQAAAPAEPLRAEPIDPLAPDWIVPPSSSPAGESTSSGSEDVETWMRTALDELDRVWGPLVRRKDPGDLEPRDLAPEPEAEPPVPTDQLRPDQPRPDQPTRPDQSAEPEVPAATDEPRRRHRAEDPRPRRRRAAELLDEEPAPHRRGRHATAEPGQGETDALALLARAAQTPVTKDMLADLARRVTAAPQHLPVPDDRTSGAASTSTQNSTQNPIHSRSEAGVRAGTGAASDFPSPRARRHRRADASAELPPATPDELGRRAAQRAEDVSSSALGCAVVIDLARDGRRFAGLRAASVIREFAEVLSEHVPDGSRMRFDEPYVLALVLPGWEATKATRWMYRTLPALLADFAASEDIPGVQLRATVHDVDGPFGAQLLHRIDAGKLLPGARHRAAPRRKGDKPGSDREPAAQLDEQADSGDGEQTEIDSATVAAENNGVNSTTSDAGEKAAPFIPADAEGLGLADLLAGALAAYRSI</sequence>
<feature type="compositionally biased region" description="Basic and acidic residues" evidence="1">
    <location>
        <begin position="359"/>
        <end position="369"/>
    </location>
</feature>
<feature type="compositionally biased region" description="Low complexity" evidence="1">
    <location>
        <begin position="507"/>
        <end position="521"/>
    </location>
</feature>
<feature type="region of interest" description="Disordered" evidence="1">
    <location>
        <begin position="664"/>
        <end position="748"/>
    </location>
</feature>
<name>A0A1M6WMV1_PSETH</name>
<feature type="region of interest" description="Disordered" evidence="1">
    <location>
        <begin position="409"/>
        <end position="650"/>
    </location>
</feature>
<evidence type="ECO:0000313" key="3">
    <source>
        <dbReference type="Proteomes" id="UP000184363"/>
    </source>
</evidence>
<feature type="compositionally biased region" description="Basic and acidic residues" evidence="1">
    <location>
        <begin position="597"/>
        <end position="609"/>
    </location>
</feature>
<dbReference type="STRING" id="1848.SAMN05443637_1153"/>
<feature type="compositionally biased region" description="Acidic residues" evidence="1">
    <location>
        <begin position="896"/>
        <end position="907"/>
    </location>
</feature>
<feature type="compositionally biased region" description="Basic and acidic residues" evidence="1">
    <location>
        <begin position="571"/>
        <end position="582"/>
    </location>
</feature>
<feature type="compositionally biased region" description="Basic and acidic residues" evidence="1">
    <location>
        <begin position="544"/>
        <end position="557"/>
    </location>
</feature>
<feature type="compositionally biased region" description="Low complexity" evidence="1">
    <location>
        <begin position="477"/>
        <end position="491"/>
    </location>
</feature>
<gene>
    <name evidence="2" type="ORF">SAMN05443637_1153</name>
</gene>
<organism evidence="2 3">
    <name type="scientific">Pseudonocardia thermophila</name>
    <dbReference type="NCBI Taxonomy" id="1848"/>
    <lineage>
        <taxon>Bacteria</taxon>
        <taxon>Bacillati</taxon>
        <taxon>Actinomycetota</taxon>
        <taxon>Actinomycetes</taxon>
        <taxon>Pseudonocardiales</taxon>
        <taxon>Pseudonocardiaceae</taxon>
        <taxon>Pseudonocardia</taxon>
    </lineage>
</organism>